<dbReference type="STRING" id="315423.SAMN04488020_1018"/>
<dbReference type="InterPro" id="IPR016181">
    <property type="entry name" value="Acyl_CoA_acyltransferase"/>
</dbReference>
<dbReference type="InterPro" id="IPR051531">
    <property type="entry name" value="N-acetyltransferase"/>
</dbReference>
<dbReference type="RefSeq" id="WP_085852087.1">
    <property type="nucleotide sequence ID" value="NZ_FOPF01000001.1"/>
</dbReference>
<dbReference type="EMBL" id="FWFV01000001">
    <property type="protein sequence ID" value="SLN10199.1"/>
    <property type="molecule type" value="Genomic_DNA"/>
</dbReference>
<dbReference type="Gene3D" id="3.40.630.30">
    <property type="match status" value="1"/>
</dbReference>
<dbReference type="Pfam" id="PF13302">
    <property type="entry name" value="Acetyltransf_3"/>
    <property type="match status" value="1"/>
</dbReference>
<evidence type="ECO:0000313" key="5">
    <source>
        <dbReference type="EMBL" id="SLN10199.1"/>
    </source>
</evidence>
<gene>
    <name evidence="5" type="primary">ydaF_1</name>
    <name evidence="5" type="ORF">PAM7066_00008</name>
</gene>
<dbReference type="PROSITE" id="PS51186">
    <property type="entry name" value="GNAT"/>
    <property type="match status" value="1"/>
</dbReference>
<name>A0A1Y5R6B4_9RHOB</name>
<evidence type="ECO:0000256" key="1">
    <source>
        <dbReference type="ARBA" id="ARBA00022679"/>
    </source>
</evidence>
<dbReference type="OrthoDB" id="9804153at2"/>
<evidence type="ECO:0000256" key="2">
    <source>
        <dbReference type="ARBA" id="ARBA00023315"/>
    </source>
</evidence>
<dbReference type="InterPro" id="IPR000182">
    <property type="entry name" value="GNAT_dom"/>
</dbReference>
<dbReference type="AlphaFoldDB" id="A0A1Y5R6B4"/>
<evidence type="ECO:0000313" key="6">
    <source>
        <dbReference type="Proteomes" id="UP000193870"/>
    </source>
</evidence>
<accession>A0A1Y5R6B4</accession>
<feature type="domain" description="N-acetyltransferase" evidence="4">
    <location>
        <begin position="12"/>
        <end position="165"/>
    </location>
</feature>
<dbReference type="PANTHER" id="PTHR43792">
    <property type="entry name" value="GNAT FAMILY, PUTATIVE (AFU_ORTHOLOGUE AFUA_3G00765)-RELATED-RELATED"/>
    <property type="match status" value="1"/>
</dbReference>
<dbReference type="PANTHER" id="PTHR43792:SF8">
    <property type="entry name" value="[RIBOSOMAL PROTEIN US5]-ALANINE N-ACETYLTRANSFERASE"/>
    <property type="match status" value="1"/>
</dbReference>
<keyword evidence="6" id="KW-1185">Reference proteome</keyword>
<dbReference type="GO" id="GO:0016747">
    <property type="term" value="F:acyltransferase activity, transferring groups other than amino-acyl groups"/>
    <property type="evidence" value="ECO:0007669"/>
    <property type="project" value="InterPro"/>
</dbReference>
<reference evidence="5 6" key="1">
    <citation type="submission" date="2017-03" db="EMBL/GenBank/DDBJ databases">
        <authorList>
            <person name="Afonso C.L."/>
            <person name="Miller P.J."/>
            <person name="Scott M.A."/>
            <person name="Spackman E."/>
            <person name="Goraichik I."/>
            <person name="Dimitrov K.M."/>
            <person name="Suarez D.L."/>
            <person name="Swayne D.E."/>
        </authorList>
    </citation>
    <scope>NUCLEOTIDE SEQUENCE [LARGE SCALE GENOMIC DNA]</scope>
    <source>
        <strain evidence="5 6">CECT 7066</strain>
    </source>
</reference>
<dbReference type="Proteomes" id="UP000193870">
    <property type="component" value="Unassembled WGS sequence"/>
</dbReference>
<dbReference type="SUPFAM" id="SSF55729">
    <property type="entry name" value="Acyl-CoA N-acyltransferases (Nat)"/>
    <property type="match status" value="1"/>
</dbReference>
<keyword evidence="2 5" id="KW-0012">Acyltransferase</keyword>
<protein>
    <submittedName>
        <fullName evidence="5">Putative ribosomal N-acetyltransferase YdaF</fullName>
        <ecNumber evidence="5">2.3.1.-</ecNumber>
    </submittedName>
</protein>
<dbReference type="EC" id="2.3.1.-" evidence="5"/>
<evidence type="ECO:0000256" key="3">
    <source>
        <dbReference type="ARBA" id="ARBA00038502"/>
    </source>
</evidence>
<organism evidence="5 6">
    <name type="scientific">Palleronia marisminoris</name>
    <dbReference type="NCBI Taxonomy" id="315423"/>
    <lineage>
        <taxon>Bacteria</taxon>
        <taxon>Pseudomonadati</taxon>
        <taxon>Pseudomonadota</taxon>
        <taxon>Alphaproteobacteria</taxon>
        <taxon>Rhodobacterales</taxon>
        <taxon>Roseobacteraceae</taxon>
        <taxon>Palleronia</taxon>
    </lineage>
</organism>
<comment type="similarity">
    <text evidence="3">Belongs to the acetyltransferase family. RimJ subfamily.</text>
</comment>
<sequence>MRDIAYLTTARLVLRPLYHDDAEAIVAGVGNYDVAKWLAVVPFPYDHGDAEAFLTSSAAEPRRAWAICDADGLCGVISAQDELGYWLARPVWGRGYGREAAEAARDAAFADPTRKQLSVSHMVGNHRSERLIRSLGFRPVGTTRRRFRALGQDADTALYEMTRADWRRLRRTEQQGRATT</sequence>
<proteinExistence type="inferred from homology"/>
<evidence type="ECO:0000259" key="4">
    <source>
        <dbReference type="PROSITE" id="PS51186"/>
    </source>
</evidence>
<keyword evidence="1 5" id="KW-0808">Transferase</keyword>